<dbReference type="EMBL" id="BAAAYL010000001">
    <property type="protein sequence ID" value="GAA3377804.1"/>
    <property type="molecule type" value="Genomic_DNA"/>
</dbReference>
<keyword evidence="3" id="KW-1185">Reference proteome</keyword>
<proteinExistence type="predicted"/>
<feature type="region of interest" description="Disordered" evidence="1">
    <location>
        <begin position="1"/>
        <end position="55"/>
    </location>
</feature>
<comment type="caution">
    <text evidence="2">The sequence shown here is derived from an EMBL/GenBank/DDBJ whole genome shotgun (WGS) entry which is preliminary data.</text>
</comment>
<evidence type="ECO:0000313" key="2">
    <source>
        <dbReference type="EMBL" id="GAA3377804.1"/>
    </source>
</evidence>
<gene>
    <name evidence="2" type="ORF">GCM10020367_54930</name>
</gene>
<feature type="compositionally biased region" description="Low complexity" evidence="1">
    <location>
        <begin position="41"/>
        <end position="53"/>
    </location>
</feature>
<accession>A0ABP6SJE5</accession>
<dbReference type="Proteomes" id="UP001499990">
    <property type="component" value="Unassembled WGS sequence"/>
</dbReference>
<evidence type="ECO:0000313" key="3">
    <source>
        <dbReference type="Proteomes" id="UP001499990"/>
    </source>
</evidence>
<organism evidence="2 3">
    <name type="scientific">Streptomyces sannanensis</name>
    <dbReference type="NCBI Taxonomy" id="285536"/>
    <lineage>
        <taxon>Bacteria</taxon>
        <taxon>Bacillati</taxon>
        <taxon>Actinomycetota</taxon>
        <taxon>Actinomycetes</taxon>
        <taxon>Kitasatosporales</taxon>
        <taxon>Streptomycetaceae</taxon>
        <taxon>Streptomyces</taxon>
    </lineage>
</organism>
<evidence type="ECO:0000256" key="1">
    <source>
        <dbReference type="SAM" id="MobiDB-lite"/>
    </source>
</evidence>
<name>A0ABP6SJE5_9ACTN</name>
<feature type="compositionally biased region" description="Basic and acidic residues" evidence="1">
    <location>
        <begin position="18"/>
        <end position="34"/>
    </location>
</feature>
<protein>
    <submittedName>
        <fullName evidence="2">Uncharacterized protein</fullName>
    </submittedName>
</protein>
<reference evidence="3" key="1">
    <citation type="journal article" date="2019" name="Int. J. Syst. Evol. Microbiol.">
        <title>The Global Catalogue of Microorganisms (GCM) 10K type strain sequencing project: providing services to taxonomists for standard genome sequencing and annotation.</title>
        <authorList>
            <consortium name="The Broad Institute Genomics Platform"/>
            <consortium name="The Broad Institute Genome Sequencing Center for Infectious Disease"/>
            <person name="Wu L."/>
            <person name="Ma J."/>
        </authorList>
    </citation>
    <scope>NUCLEOTIDE SEQUENCE [LARGE SCALE GENOMIC DNA]</scope>
    <source>
        <strain evidence="3">JCM 9651</strain>
    </source>
</reference>
<feature type="compositionally biased region" description="Polar residues" evidence="1">
    <location>
        <begin position="107"/>
        <end position="126"/>
    </location>
</feature>
<sequence>MSDRLGSAALVSGGEVSEPPREADAQGEPAREAAVDEEPEGGIPQEGPVEQGEFPVERVTVESFRCAQRELARIHDWLSGPTTVSWRRIWLPTAPYAPSWPDGGFGTSTDETSSSHTWATSCPTLL</sequence>
<feature type="region of interest" description="Disordered" evidence="1">
    <location>
        <begin position="97"/>
        <end position="126"/>
    </location>
</feature>